<comment type="caution">
    <text evidence="2">The sequence shown here is derived from an EMBL/GenBank/DDBJ whole genome shotgun (WGS) entry which is preliminary data.</text>
</comment>
<dbReference type="Pfam" id="PF07872">
    <property type="entry name" value="DUF1659"/>
    <property type="match status" value="1"/>
</dbReference>
<protein>
    <submittedName>
        <fullName evidence="2">DUF1659 domain-containing protein</fullName>
    </submittedName>
</protein>
<accession>A0A7X2MYH4</accession>
<dbReference type="EMBL" id="VULX01000010">
    <property type="protein sequence ID" value="MSR91388.1"/>
    <property type="molecule type" value="Genomic_DNA"/>
</dbReference>
<name>A0A7X2MYH4_9CLOT</name>
<evidence type="ECO:0000313" key="3">
    <source>
        <dbReference type="Proteomes" id="UP000460287"/>
    </source>
</evidence>
<organism evidence="2 3">
    <name type="scientific">Inconstantimicrobium porci</name>
    <dbReference type="NCBI Taxonomy" id="2652291"/>
    <lineage>
        <taxon>Bacteria</taxon>
        <taxon>Bacillati</taxon>
        <taxon>Bacillota</taxon>
        <taxon>Clostridia</taxon>
        <taxon>Eubacteriales</taxon>
        <taxon>Clostridiaceae</taxon>
        <taxon>Inconstantimicrobium</taxon>
    </lineage>
</organism>
<keyword evidence="3" id="KW-1185">Reference proteome</keyword>
<evidence type="ECO:0000259" key="1">
    <source>
        <dbReference type="Pfam" id="PF07872"/>
    </source>
</evidence>
<evidence type="ECO:0000313" key="2">
    <source>
        <dbReference type="EMBL" id="MSR91388.1"/>
    </source>
</evidence>
<dbReference type="AlphaFoldDB" id="A0A7X2MYH4"/>
<feature type="domain" description="DUF1659" evidence="1">
    <location>
        <begin position="2"/>
        <end position="73"/>
    </location>
</feature>
<reference evidence="2 3" key="1">
    <citation type="submission" date="2019-08" db="EMBL/GenBank/DDBJ databases">
        <title>In-depth cultivation of the pig gut microbiome towards novel bacterial diversity and tailored functional studies.</title>
        <authorList>
            <person name="Wylensek D."/>
            <person name="Hitch T.C.A."/>
            <person name="Clavel T."/>
        </authorList>
    </citation>
    <scope>NUCLEOTIDE SEQUENCE [LARGE SCALE GENOMIC DNA]</scope>
    <source>
        <strain evidence="2 3">WCA-383-APC-5B</strain>
    </source>
</reference>
<sequence>MAVKKVLRTTVLCIEVEKGTDKNGKKLYAKKNFKNVKTDAPSDNVYAVAEAIKNVLLQPAEGYYLNDSSAVINE</sequence>
<proteinExistence type="predicted"/>
<dbReference type="InterPro" id="IPR012454">
    <property type="entry name" value="DUF1659"/>
</dbReference>
<gene>
    <name evidence="2" type="ORF">FYJ33_08165</name>
</gene>
<dbReference type="Proteomes" id="UP000460287">
    <property type="component" value="Unassembled WGS sequence"/>
</dbReference>
<dbReference type="RefSeq" id="WP_154531281.1">
    <property type="nucleotide sequence ID" value="NZ_JAQXTV010000077.1"/>
</dbReference>